<organism evidence="2 3">
    <name type="scientific">Tautonia plasticadhaerens</name>
    <dbReference type="NCBI Taxonomy" id="2527974"/>
    <lineage>
        <taxon>Bacteria</taxon>
        <taxon>Pseudomonadati</taxon>
        <taxon>Planctomycetota</taxon>
        <taxon>Planctomycetia</taxon>
        <taxon>Isosphaerales</taxon>
        <taxon>Isosphaeraceae</taxon>
        <taxon>Tautonia</taxon>
    </lineage>
</organism>
<dbReference type="InterPro" id="IPR017504">
    <property type="entry name" value="CHP03067_Planctomycetes"/>
</dbReference>
<proteinExistence type="predicted"/>
<reference evidence="2 3" key="1">
    <citation type="submission" date="2019-02" db="EMBL/GenBank/DDBJ databases">
        <title>Deep-cultivation of Planctomycetes and their phenomic and genomic characterization uncovers novel biology.</title>
        <authorList>
            <person name="Wiegand S."/>
            <person name="Jogler M."/>
            <person name="Boedeker C."/>
            <person name="Pinto D."/>
            <person name="Vollmers J."/>
            <person name="Rivas-Marin E."/>
            <person name="Kohn T."/>
            <person name="Peeters S.H."/>
            <person name="Heuer A."/>
            <person name="Rast P."/>
            <person name="Oberbeckmann S."/>
            <person name="Bunk B."/>
            <person name="Jeske O."/>
            <person name="Meyerdierks A."/>
            <person name="Storesund J.E."/>
            <person name="Kallscheuer N."/>
            <person name="Luecker S."/>
            <person name="Lage O.M."/>
            <person name="Pohl T."/>
            <person name="Merkel B.J."/>
            <person name="Hornburger P."/>
            <person name="Mueller R.-W."/>
            <person name="Bruemmer F."/>
            <person name="Labrenz M."/>
            <person name="Spormann A.M."/>
            <person name="Op den Camp H."/>
            <person name="Overmann J."/>
            <person name="Amann R."/>
            <person name="Jetten M.S.M."/>
            <person name="Mascher T."/>
            <person name="Medema M.H."/>
            <person name="Devos D.P."/>
            <person name="Kaster A.-K."/>
            <person name="Ovreas L."/>
            <person name="Rohde M."/>
            <person name="Galperin M.Y."/>
            <person name="Jogler C."/>
        </authorList>
    </citation>
    <scope>NUCLEOTIDE SEQUENCE [LARGE SCALE GENOMIC DNA]</scope>
    <source>
        <strain evidence="2 3">ElP</strain>
    </source>
</reference>
<dbReference type="OrthoDB" id="292826at2"/>
<keyword evidence="1" id="KW-0732">Signal</keyword>
<evidence type="ECO:0008006" key="4">
    <source>
        <dbReference type="Google" id="ProtNLM"/>
    </source>
</evidence>
<gene>
    <name evidence="2" type="ORF">ElP_21260</name>
</gene>
<dbReference type="NCBIfam" id="TIGR03067">
    <property type="entry name" value="Planc_TIGR03067"/>
    <property type="match status" value="1"/>
</dbReference>
<dbReference type="KEGG" id="tpla:ElP_21260"/>
<evidence type="ECO:0000313" key="3">
    <source>
        <dbReference type="Proteomes" id="UP000317835"/>
    </source>
</evidence>
<dbReference type="EMBL" id="CP036426">
    <property type="protein sequence ID" value="QDV34241.1"/>
    <property type="molecule type" value="Genomic_DNA"/>
</dbReference>
<dbReference type="Proteomes" id="UP000317835">
    <property type="component" value="Chromosome"/>
</dbReference>
<dbReference type="RefSeq" id="WP_145268999.1">
    <property type="nucleotide sequence ID" value="NZ_CP036426.1"/>
</dbReference>
<dbReference type="AlphaFoldDB" id="A0A518H0A9"/>
<name>A0A518H0A9_9BACT</name>
<protein>
    <recommendedName>
        <fullName evidence="4">TIGR03067 domain-containing protein</fullName>
    </recommendedName>
</protein>
<keyword evidence="3" id="KW-1185">Reference proteome</keyword>
<evidence type="ECO:0000313" key="2">
    <source>
        <dbReference type="EMBL" id="QDV34241.1"/>
    </source>
</evidence>
<sequence length="156" mass="16980" precursor="true">MMFTRQSIVILVAVVLGPTARADDGAKAEFDRLQGHWKGVALESDGRKATEAEIEAMKDGGWSFEGDVVSFEDPRIPPIRSRVELDLATDPRSLDLIGLDGPQEGKVMRGIYKIEGDRLTICLRDLASDSKGRPSEFATAPESGLGLIVLERADPE</sequence>
<feature type="chain" id="PRO_5021739578" description="TIGR03067 domain-containing protein" evidence="1">
    <location>
        <begin position="23"/>
        <end position="156"/>
    </location>
</feature>
<accession>A0A518H0A9</accession>
<evidence type="ECO:0000256" key="1">
    <source>
        <dbReference type="SAM" id="SignalP"/>
    </source>
</evidence>
<feature type="signal peptide" evidence="1">
    <location>
        <begin position="1"/>
        <end position="22"/>
    </location>
</feature>